<feature type="DNA-binding region" description="Homeobox" evidence="3">
    <location>
        <begin position="3"/>
        <end position="21"/>
    </location>
</feature>
<dbReference type="Gene3D" id="1.10.10.60">
    <property type="entry name" value="Homeodomain-like"/>
    <property type="match status" value="1"/>
</dbReference>
<dbReference type="EMBL" id="JBEHCU010011526">
    <property type="protein sequence ID" value="KAL1376631.1"/>
    <property type="molecule type" value="Genomic_DNA"/>
</dbReference>
<dbReference type="PANTHER" id="PTHR45921">
    <property type="entry name" value="IP01054P"/>
    <property type="match status" value="1"/>
</dbReference>
<feature type="region of interest" description="Disordered" evidence="5">
    <location>
        <begin position="43"/>
        <end position="65"/>
    </location>
</feature>
<feature type="non-terminal residue" evidence="7">
    <location>
        <position position="83"/>
    </location>
</feature>
<keyword evidence="2" id="KW-0217">Developmental protein</keyword>
<keyword evidence="3 4" id="KW-0371">Homeobox</keyword>
<keyword evidence="3 4" id="KW-0539">Nucleus</keyword>
<evidence type="ECO:0000256" key="4">
    <source>
        <dbReference type="RuleBase" id="RU000682"/>
    </source>
</evidence>
<comment type="caution">
    <text evidence="7">The sequence shown here is derived from an EMBL/GenBank/DDBJ whole genome shotgun (WGS) entry which is preliminary data.</text>
</comment>
<reference evidence="7 8" key="1">
    <citation type="submission" date="2024-05" db="EMBL/GenBank/DDBJ databases">
        <title>Culex pipiens pipiens assembly and annotation.</title>
        <authorList>
            <person name="Alout H."/>
            <person name="Durand T."/>
        </authorList>
    </citation>
    <scope>NUCLEOTIDE SEQUENCE [LARGE SCALE GENOMIC DNA]</scope>
    <source>
        <strain evidence="7">HA-2024</strain>
        <tissue evidence="7">Whole body</tissue>
    </source>
</reference>
<accession>A0ABD1CJR4</accession>
<dbReference type="Proteomes" id="UP001562425">
    <property type="component" value="Unassembled WGS sequence"/>
</dbReference>
<protein>
    <recommendedName>
        <fullName evidence="6">Homeobox domain-containing protein</fullName>
    </recommendedName>
</protein>
<evidence type="ECO:0000259" key="6">
    <source>
        <dbReference type="PROSITE" id="PS50071"/>
    </source>
</evidence>
<dbReference type="SUPFAM" id="SSF46689">
    <property type="entry name" value="Homeodomain-like"/>
    <property type="match status" value="1"/>
</dbReference>
<dbReference type="Pfam" id="PF00046">
    <property type="entry name" value="Homeodomain"/>
    <property type="match status" value="1"/>
</dbReference>
<name>A0ABD1CJR4_CULPP</name>
<dbReference type="PANTHER" id="PTHR45921:SF6">
    <property type="entry name" value="C15"/>
    <property type="match status" value="1"/>
</dbReference>
<dbReference type="GO" id="GO:0003677">
    <property type="term" value="F:DNA binding"/>
    <property type="evidence" value="ECO:0007669"/>
    <property type="project" value="UniProtKB-UniRule"/>
</dbReference>
<dbReference type="InterPro" id="IPR001356">
    <property type="entry name" value="HD"/>
</dbReference>
<dbReference type="InterPro" id="IPR009057">
    <property type="entry name" value="Homeodomain-like_sf"/>
</dbReference>
<gene>
    <name evidence="7" type="ORF">pipiens_020074</name>
</gene>
<evidence type="ECO:0000256" key="3">
    <source>
        <dbReference type="PROSITE-ProRule" id="PRU00108"/>
    </source>
</evidence>
<evidence type="ECO:0000313" key="8">
    <source>
        <dbReference type="Proteomes" id="UP001562425"/>
    </source>
</evidence>
<evidence type="ECO:0000256" key="5">
    <source>
        <dbReference type="SAM" id="MobiDB-lite"/>
    </source>
</evidence>
<keyword evidence="3 4" id="KW-0238">DNA-binding</keyword>
<proteinExistence type="predicted"/>
<sequence>MTDAQVKTWFQNRRTKWRRQTAEEREAERQAANRLMLSLQAEALSKGFGGPPPSASQSATAPGAPLAALHGLQPWAEAHTAGC</sequence>
<dbReference type="PROSITE" id="PS50071">
    <property type="entry name" value="HOMEOBOX_2"/>
    <property type="match status" value="1"/>
</dbReference>
<evidence type="ECO:0000256" key="2">
    <source>
        <dbReference type="ARBA" id="ARBA00022473"/>
    </source>
</evidence>
<evidence type="ECO:0000256" key="1">
    <source>
        <dbReference type="ARBA" id="ARBA00004123"/>
    </source>
</evidence>
<dbReference type="GO" id="GO:0005634">
    <property type="term" value="C:nucleus"/>
    <property type="evidence" value="ECO:0007669"/>
    <property type="project" value="UniProtKB-SubCell"/>
</dbReference>
<evidence type="ECO:0000313" key="7">
    <source>
        <dbReference type="EMBL" id="KAL1376631.1"/>
    </source>
</evidence>
<organism evidence="7 8">
    <name type="scientific">Culex pipiens pipiens</name>
    <name type="common">Northern house mosquito</name>
    <dbReference type="NCBI Taxonomy" id="38569"/>
    <lineage>
        <taxon>Eukaryota</taxon>
        <taxon>Metazoa</taxon>
        <taxon>Ecdysozoa</taxon>
        <taxon>Arthropoda</taxon>
        <taxon>Hexapoda</taxon>
        <taxon>Insecta</taxon>
        <taxon>Pterygota</taxon>
        <taxon>Neoptera</taxon>
        <taxon>Endopterygota</taxon>
        <taxon>Diptera</taxon>
        <taxon>Nematocera</taxon>
        <taxon>Culicoidea</taxon>
        <taxon>Culicidae</taxon>
        <taxon>Culicinae</taxon>
        <taxon>Culicini</taxon>
        <taxon>Culex</taxon>
        <taxon>Culex</taxon>
    </lineage>
</organism>
<dbReference type="AlphaFoldDB" id="A0ABD1CJR4"/>
<dbReference type="CDD" id="cd00086">
    <property type="entry name" value="homeodomain"/>
    <property type="match status" value="1"/>
</dbReference>
<feature type="compositionally biased region" description="Low complexity" evidence="5">
    <location>
        <begin position="55"/>
        <end position="65"/>
    </location>
</feature>
<keyword evidence="8" id="KW-1185">Reference proteome</keyword>
<dbReference type="InterPro" id="IPR042247">
    <property type="entry name" value="TLX1/2/3"/>
</dbReference>
<feature type="domain" description="Homeobox" evidence="6">
    <location>
        <begin position="1"/>
        <end position="20"/>
    </location>
</feature>
<comment type="subcellular location">
    <subcellularLocation>
        <location evidence="1 3 4">Nucleus</location>
    </subcellularLocation>
</comment>